<dbReference type="PANTHER" id="PTHR43300:SF4">
    <property type="entry name" value="ACYL-[ACYL-CARRIER-PROTEIN]--UDP-N-ACETYLGLUCOSAMINE O-ACYLTRANSFERASE"/>
    <property type="match status" value="1"/>
</dbReference>
<dbReference type="InterPro" id="IPR050179">
    <property type="entry name" value="Trans_hexapeptide_repeat"/>
</dbReference>
<comment type="caution">
    <text evidence="2">The sequence shown here is derived from an EMBL/GenBank/DDBJ whole genome shotgun (WGS) entry which is preliminary data.</text>
</comment>
<feature type="region of interest" description="Disordered" evidence="1">
    <location>
        <begin position="214"/>
        <end position="260"/>
    </location>
</feature>
<name>A0A1E7K0P9_9ACTN</name>
<feature type="compositionally biased region" description="Low complexity" evidence="1">
    <location>
        <begin position="21"/>
        <end position="31"/>
    </location>
</feature>
<sequence length="260" mass="26896">MPTVDPTPEPVSPAPVPPNPAAASRPASSFRPPHHTRVGDFRAMPGAQVSERAAVGDGSTVWELAQVREDAELGAECVIGRGAYVGAGVRIGDRCKLQNHALVYEPAVLGDGVFVGPAVVLTNDRAPRAVEPDGALKRAGDWEAVGVTVDDGASLGARAVCVAPVRIGRWAMVAAGAVVTADVPDFGLVAGVPARRVGWVGRSGVRLRPVPERPGEWECPRTGERYREQPAEGAAGATGGGPGLREVRPVEHGAGGRDRS</sequence>
<dbReference type="PANTHER" id="PTHR43300">
    <property type="entry name" value="ACETYLTRANSFERASE"/>
    <property type="match status" value="1"/>
</dbReference>
<gene>
    <name evidence="2" type="ORF">AN217_06135</name>
</gene>
<protein>
    <recommendedName>
        <fullName evidence="4">Hexapeptide repeat of succinyl-transferase</fullName>
    </recommendedName>
</protein>
<feature type="compositionally biased region" description="Basic and acidic residues" evidence="1">
    <location>
        <begin position="245"/>
        <end position="260"/>
    </location>
</feature>
<dbReference type="Pfam" id="PF00132">
    <property type="entry name" value="Hexapep"/>
    <property type="match status" value="1"/>
</dbReference>
<dbReference type="Proteomes" id="UP000175829">
    <property type="component" value="Unassembled WGS sequence"/>
</dbReference>
<evidence type="ECO:0000256" key="1">
    <source>
        <dbReference type="SAM" id="MobiDB-lite"/>
    </source>
</evidence>
<accession>A0A1E7K0P9</accession>
<dbReference type="SUPFAM" id="SSF51161">
    <property type="entry name" value="Trimeric LpxA-like enzymes"/>
    <property type="match status" value="1"/>
</dbReference>
<feature type="region of interest" description="Disordered" evidence="1">
    <location>
        <begin position="1"/>
        <end position="45"/>
    </location>
</feature>
<feature type="compositionally biased region" description="Basic and acidic residues" evidence="1">
    <location>
        <begin position="214"/>
        <end position="230"/>
    </location>
</feature>
<dbReference type="Pfam" id="PF14602">
    <property type="entry name" value="Hexapep_2"/>
    <property type="match status" value="1"/>
</dbReference>
<dbReference type="AlphaFoldDB" id="A0A1E7K0P9"/>
<dbReference type="InterPro" id="IPR011004">
    <property type="entry name" value="Trimer_LpxA-like_sf"/>
</dbReference>
<evidence type="ECO:0000313" key="3">
    <source>
        <dbReference type="Proteomes" id="UP000175829"/>
    </source>
</evidence>
<dbReference type="Gene3D" id="2.160.10.10">
    <property type="entry name" value="Hexapeptide repeat proteins"/>
    <property type="match status" value="1"/>
</dbReference>
<dbReference type="InterPro" id="IPR001451">
    <property type="entry name" value="Hexapep"/>
</dbReference>
<proteinExistence type="predicted"/>
<reference evidence="2 3" key="1">
    <citation type="journal article" date="2016" name="Front. Microbiol.">
        <title>Comparative Genomics Analysis of Streptomyces Species Reveals Their Adaptation to the Marine Environment and Their Diversity at the Genomic Level.</title>
        <authorList>
            <person name="Tian X."/>
            <person name="Zhang Z."/>
            <person name="Yang T."/>
            <person name="Chen M."/>
            <person name="Li J."/>
            <person name="Chen F."/>
            <person name="Yang J."/>
            <person name="Li W."/>
            <person name="Zhang B."/>
            <person name="Zhang Z."/>
            <person name="Wu J."/>
            <person name="Zhang C."/>
            <person name="Long L."/>
            <person name="Xiao J."/>
        </authorList>
    </citation>
    <scope>NUCLEOTIDE SEQUENCE [LARGE SCALE GENOMIC DNA]</scope>
    <source>
        <strain evidence="2 3">SCSIO M10379</strain>
    </source>
</reference>
<feature type="compositionally biased region" description="Pro residues" evidence="1">
    <location>
        <begin position="1"/>
        <end position="20"/>
    </location>
</feature>
<dbReference type="CDD" id="cd03358">
    <property type="entry name" value="LbH_WxcM_N_like"/>
    <property type="match status" value="1"/>
</dbReference>
<evidence type="ECO:0008006" key="4">
    <source>
        <dbReference type="Google" id="ProtNLM"/>
    </source>
</evidence>
<dbReference type="PATRIC" id="fig|943816.4.peg.582"/>
<dbReference type="EMBL" id="LJGV01000022">
    <property type="protein sequence ID" value="OEU97517.1"/>
    <property type="molecule type" value="Genomic_DNA"/>
</dbReference>
<organism evidence="2 3">
    <name type="scientific">Streptomyces qinglanensis</name>
    <dbReference type="NCBI Taxonomy" id="943816"/>
    <lineage>
        <taxon>Bacteria</taxon>
        <taxon>Bacillati</taxon>
        <taxon>Actinomycetota</taxon>
        <taxon>Actinomycetes</taxon>
        <taxon>Kitasatosporales</taxon>
        <taxon>Streptomycetaceae</taxon>
        <taxon>Streptomyces</taxon>
    </lineage>
</organism>
<evidence type="ECO:0000313" key="2">
    <source>
        <dbReference type="EMBL" id="OEU97517.1"/>
    </source>
</evidence>